<evidence type="ECO:0000313" key="1">
    <source>
        <dbReference type="EMBL" id="GFN80961.1"/>
    </source>
</evidence>
<keyword evidence="2" id="KW-1185">Reference proteome</keyword>
<gene>
    <name evidence="1" type="ORF">PoB_000746700</name>
</gene>
<dbReference type="AlphaFoldDB" id="A0AAV3YFI7"/>
<evidence type="ECO:0000313" key="2">
    <source>
        <dbReference type="Proteomes" id="UP000735302"/>
    </source>
</evidence>
<dbReference type="EMBL" id="BLXT01000876">
    <property type="protein sequence ID" value="GFN80961.1"/>
    <property type="molecule type" value="Genomic_DNA"/>
</dbReference>
<organism evidence="1 2">
    <name type="scientific">Plakobranchus ocellatus</name>
    <dbReference type="NCBI Taxonomy" id="259542"/>
    <lineage>
        <taxon>Eukaryota</taxon>
        <taxon>Metazoa</taxon>
        <taxon>Spiralia</taxon>
        <taxon>Lophotrochozoa</taxon>
        <taxon>Mollusca</taxon>
        <taxon>Gastropoda</taxon>
        <taxon>Heterobranchia</taxon>
        <taxon>Euthyneura</taxon>
        <taxon>Panpulmonata</taxon>
        <taxon>Sacoglossa</taxon>
        <taxon>Placobranchoidea</taxon>
        <taxon>Plakobranchidae</taxon>
        <taxon>Plakobranchus</taxon>
    </lineage>
</organism>
<reference evidence="1 2" key="1">
    <citation type="journal article" date="2021" name="Elife">
        <title>Chloroplast acquisition without the gene transfer in kleptoplastic sea slugs, Plakobranchus ocellatus.</title>
        <authorList>
            <person name="Maeda T."/>
            <person name="Takahashi S."/>
            <person name="Yoshida T."/>
            <person name="Shimamura S."/>
            <person name="Takaki Y."/>
            <person name="Nagai Y."/>
            <person name="Toyoda A."/>
            <person name="Suzuki Y."/>
            <person name="Arimoto A."/>
            <person name="Ishii H."/>
            <person name="Satoh N."/>
            <person name="Nishiyama T."/>
            <person name="Hasebe M."/>
            <person name="Maruyama T."/>
            <person name="Minagawa J."/>
            <person name="Obokata J."/>
            <person name="Shigenobu S."/>
        </authorList>
    </citation>
    <scope>NUCLEOTIDE SEQUENCE [LARGE SCALE GENOMIC DNA]</scope>
</reference>
<name>A0AAV3YFI7_9GAST</name>
<proteinExistence type="predicted"/>
<dbReference type="Proteomes" id="UP000735302">
    <property type="component" value="Unassembled WGS sequence"/>
</dbReference>
<sequence length="108" mass="12268">MKEALGLTWHHYRERKLLWNKVGICVSGEHKERKIFREEIDLGDTLKLESIKASPVPGTLKEEPVGLVADLNKFTIDLLEKYDGEGKLTWHNGGIPENQMLVKTEGEA</sequence>
<accession>A0AAV3YFI7</accession>
<protein>
    <submittedName>
        <fullName evidence="1">Uncharacterized protein</fullName>
    </submittedName>
</protein>
<comment type="caution">
    <text evidence="1">The sequence shown here is derived from an EMBL/GenBank/DDBJ whole genome shotgun (WGS) entry which is preliminary data.</text>
</comment>